<dbReference type="Proteomes" id="UP000182334">
    <property type="component" value="Chromosome IV"/>
</dbReference>
<proteinExistence type="predicted"/>
<name>A0A1L0BQ82_9ASCO</name>
<dbReference type="OrthoDB" id="4023279at2759"/>
<evidence type="ECO:0000313" key="2">
    <source>
        <dbReference type="Proteomes" id="UP000182334"/>
    </source>
</evidence>
<keyword evidence="2" id="KW-1185">Reference proteome</keyword>
<accession>A0A1L0BQ82</accession>
<reference evidence="1 2" key="1">
    <citation type="submission" date="2016-10" db="EMBL/GenBank/DDBJ databases">
        <authorList>
            <person name="de Groot N.N."/>
        </authorList>
    </citation>
    <scope>NUCLEOTIDE SEQUENCE [LARGE SCALE GENOMIC DNA]</scope>
    <source>
        <strain evidence="1 2">CBS 141442</strain>
    </source>
</reference>
<gene>
    <name evidence="1" type="ORF">SAMEA4029010_CIC11G00000001222</name>
</gene>
<protein>
    <submittedName>
        <fullName evidence="1">CIC11C00000001222</fullName>
    </submittedName>
</protein>
<evidence type="ECO:0000313" key="1">
    <source>
        <dbReference type="EMBL" id="SGZ53489.1"/>
    </source>
</evidence>
<sequence>MTTPASNFLLNTENYGPVFTIAKQITTRIQENEKILARIANVVDSKIKYPQLPNGEKSTDLEFGEFEKTTSKPDSVIETGDPLRILLDQKFKANDIEDVHQFDNIENLELRQLLCDNYKLLQMKKANAEKNKKLLEISHEYENLLLEAIIPTLAKDSSDRNLQNLSRIKSEEVEQKLLAQQDLWNTYQRYLISVDKSGRLVEELIEVLENSLDSKEAERLALQMIILETFKNQKSLKHLRRVR</sequence>
<organism evidence="1 2">
    <name type="scientific">Sungouiella intermedia</name>
    <dbReference type="NCBI Taxonomy" id="45354"/>
    <lineage>
        <taxon>Eukaryota</taxon>
        <taxon>Fungi</taxon>
        <taxon>Dikarya</taxon>
        <taxon>Ascomycota</taxon>
        <taxon>Saccharomycotina</taxon>
        <taxon>Pichiomycetes</taxon>
        <taxon>Metschnikowiaceae</taxon>
        <taxon>Sungouiella</taxon>
    </lineage>
</organism>
<dbReference type="AlphaFoldDB" id="A0A1L0BQ82"/>
<dbReference type="EMBL" id="LT635759">
    <property type="protein sequence ID" value="SGZ53489.1"/>
    <property type="molecule type" value="Genomic_DNA"/>
</dbReference>